<dbReference type="SUPFAM" id="SSF46785">
    <property type="entry name" value="Winged helix' DNA-binding domain"/>
    <property type="match status" value="1"/>
</dbReference>
<dbReference type="GO" id="GO:0006950">
    <property type="term" value="P:response to stress"/>
    <property type="evidence" value="ECO:0007669"/>
    <property type="project" value="TreeGrafter"/>
</dbReference>
<reference evidence="2 3" key="1">
    <citation type="submission" date="2016-06" db="EMBL/GenBank/DDBJ databases">
        <authorList>
            <person name="Kjaerup R.B."/>
            <person name="Dalgaard T.S."/>
            <person name="Juul-Madsen H.R."/>
        </authorList>
    </citation>
    <scope>NUCLEOTIDE SEQUENCE [LARGE SCALE GENOMIC DNA]</scope>
    <source>
        <strain evidence="2 3">373-A1</strain>
    </source>
</reference>
<feature type="domain" description="HTH marR-type" evidence="1">
    <location>
        <begin position="1"/>
        <end position="133"/>
    </location>
</feature>
<keyword evidence="3" id="KW-1185">Reference proteome</keyword>
<sequence length="140" mass="16391">MEQFIKGAEEVTLFCRINMNIKRELPIRASEMGMLIYLVKSEEPINSIKIAEFFKVTKPNVTAMVNSMLKKEYIIKEQSKLDKRSFILKPTQKAIDLVEETYDEYFKTMKLLSDKMGENDYKELIELLGKANNILLEEKE</sequence>
<dbReference type="Pfam" id="PF01047">
    <property type="entry name" value="MarR"/>
    <property type="match status" value="1"/>
</dbReference>
<evidence type="ECO:0000313" key="3">
    <source>
        <dbReference type="Proteomes" id="UP000092714"/>
    </source>
</evidence>
<dbReference type="eggNOG" id="COG1846">
    <property type="taxonomic scope" value="Bacteria"/>
</dbReference>
<dbReference type="PROSITE" id="PS50995">
    <property type="entry name" value="HTH_MARR_2"/>
    <property type="match status" value="1"/>
</dbReference>
<organism evidence="2 3">
    <name type="scientific">Clostridium paraputrificum</name>
    <dbReference type="NCBI Taxonomy" id="29363"/>
    <lineage>
        <taxon>Bacteria</taxon>
        <taxon>Bacillati</taxon>
        <taxon>Bacillota</taxon>
        <taxon>Clostridia</taxon>
        <taxon>Eubacteriales</taxon>
        <taxon>Clostridiaceae</taxon>
        <taxon>Clostridium</taxon>
    </lineage>
</organism>
<dbReference type="PANTHER" id="PTHR33164">
    <property type="entry name" value="TRANSCRIPTIONAL REGULATOR, MARR FAMILY"/>
    <property type="match status" value="1"/>
</dbReference>
<dbReference type="EMBL" id="MAPZ01000009">
    <property type="protein sequence ID" value="OBY12091.1"/>
    <property type="molecule type" value="Genomic_DNA"/>
</dbReference>
<dbReference type="InterPro" id="IPR000835">
    <property type="entry name" value="HTH_MarR-typ"/>
</dbReference>
<dbReference type="InterPro" id="IPR036390">
    <property type="entry name" value="WH_DNA-bd_sf"/>
</dbReference>
<dbReference type="Proteomes" id="UP000092714">
    <property type="component" value="Unassembled WGS sequence"/>
</dbReference>
<dbReference type="InterPro" id="IPR036388">
    <property type="entry name" value="WH-like_DNA-bd_sf"/>
</dbReference>
<protein>
    <submittedName>
        <fullName evidence="2">MarR family transcriptional regulator</fullName>
    </submittedName>
</protein>
<proteinExistence type="predicted"/>
<dbReference type="RefSeq" id="WP_027099392.1">
    <property type="nucleotide sequence ID" value="NZ_CABHIH010000001.1"/>
</dbReference>
<evidence type="ECO:0000259" key="1">
    <source>
        <dbReference type="PROSITE" id="PS50995"/>
    </source>
</evidence>
<dbReference type="Gene3D" id="1.10.10.10">
    <property type="entry name" value="Winged helix-like DNA-binding domain superfamily/Winged helix DNA-binding domain"/>
    <property type="match status" value="1"/>
</dbReference>
<comment type="caution">
    <text evidence="2">The sequence shown here is derived from an EMBL/GenBank/DDBJ whole genome shotgun (WGS) entry which is preliminary data.</text>
</comment>
<dbReference type="AlphaFoldDB" id="A0A174W2W2"/>
<dbReference type="OrthoDB" id="163346at2"/>
<dbReference type="GO" id="GO:0003700">
    <property type="term" value="F:DNA-binding transcription factor activity"/>
    <property type="evidence" value="ECO:0007669"/>
    <property type="project" value="InterPro"/>
</dbReference>
<evidence type="ECO:0000313" key="2">
    <source>
        <dbReference type="EMBL" id="OBY12091.1"/>
    </source>
</evidence>
<gene>
    <name evidence="2" type="ORF">CP373A1_00395</name>
</gene>
<dbReference type="PANTHER" id="PTHR33164:SF43">
    <property type="entry name" value="HTH-TYPE TRANSCRIPTIONAL REPRESSOR YETL"/>
    <property type="match status" value="1"/>
</dbReference>
<dbReference type="InterPro" id="IPR039422">
    <property type="entry name" value="MarR/SlyA-like"/>
</dbReference>
<name>A0A174W2W2_9CLOT</name>
<accession>A0A174W2W2</accession>
<dbReference type="SMART" id="SM00347">
    <property type="entry name" value="HTH_MARR"/>
    <property type="match status" value="1"/>
</dbReference>